<dbReference type="InterPro" id="IPR026570">
    <property type="entry name" value="CCDC86"/>
</dbReference>
<comment type="caution">
    <text evidence="15">The sequence shown here is derived from an EMBL/GenBank/DDBJ whole genome shotgun (WGS) entry which is preliminary data.</text>
</comment>
<dbReference type="AlphaFoldDB" id="A0ABD0JHR4"/>
<evidence type="ECO:0000256" key="3">
    <source>
        <dbReference type="ARBA" id="ARBA00004604"/>
    </source>
</evidence>
<keyword evidence="12" id="KW-0539">Nucleus</keyword>
<evidence type="ECO:0000256" key="8">
    <source>
        <dbReference type="ARBA" id="ARBA00022552"/>
    </source>
</evidence>
<keyword evidence="7" id="KW-0690">Ribosome biogenesis</keyword>
<reference evidence="15 16" key="1">
    <citation type="journal article" date="2023" name="Sci. Data">
        <title>Genome assembly of the Korean intertidal mud-creeper Batillaria attramentaria.</title>
        <authorList>
            <person name="Patra A.K."/>
            <person name="Ho P.T."/>
            <person name="Jun S."/>
            <person name="Lee S.J."/>
            <person name="Kim Y."/>
            <person name="Won Y.J."/>
        </authorList>
    </citation>
    <scope>NUCLEOTIDE SEQUENCE [LARGE SCALE GENOMIC DNA]</scope>
    <source>
        <strain evidence="15">Wonlab-2016</strain>
    </source>
</reference>
<comment type="function">
    <text evidence="13">Required for proper chromosome segregation during mitosis and error-free mitotic progression.</text>
</comment>
<evidence type="ECO:0000313" key="15">
    <source>
        <dbReference type="EMBL" id="KAK7474455.1"/>
    </source>
</evidence>
<evidence type="ECO:0000256" key="13">
    <source>
        <dbReference type="ARBA" id="ARBA00093307"/>
    </source>
</evidence>
<keyword evidence="6" id="KW-0158">Chromosome</keyword>
<evidence type="ECO:0000256" key="2">
    <source>
        <dbReference type="ARBA" id="ARBA00004286"/>
    </source>
</evidence>
<evidence type="ECO:0000256" key="1">
    <source>
        <dbReference type="ARBA" id="ARBA00004090"/>
    </source>
</evidence>
<evidence type="ECO:0000256" key="4">
    <source>
        <dbReference type="ARBA" id="ARBA00007869"/>
    </source>
</evidence>
<name>A0ABD0JHR4_9CAEN</name>
<evidence type="ECO:0000256" key="9">
    <source>
        <dbReference type="ARBA" id="ARBA00022553"/>
    </source>
</evidence>
<dbReference type="GO" id="GO:0006364">
    <property type="term" value="P:rRNA processing"/>
    <property type="evidence" value="ECO:0007669"/>
    <property type="project" value="UniProtKB-KW"/>
</dbReference>
<sequence length="116" mass="14104">MASTEKNDVPRGKPKSGRVWKKVKTTRFSDMTKVKSQKSSWEEKMKKRAEMKSVKEFEKRLKDEKIAKLQEKRMRREENKKRRLENERKAEVVQPIKNTAKIKRMKKKMLRKIEKR</sequence>
<comment type="similarity">
    <text evidence="4">Belongs to the CGR1 family.</text>
</comment>
<keyword evidence="11 14" id="KW-0175">Coiled coil</keyword>
<proteinExistence type="inferred from homology"/>
<evidence type="ECO:0000256" key="14">
    <source>
        <dbReference type="SAM" id="Coils"/>
    </source>
</evidence>
<dbReference type="Proteomes" id="UP001519460">
    <property type="component" value="Unassembled WGS sequence"/>
</dbReference>
<keyword evidence="9" id="KW-0597">Phosphoprotein</keyword>
<dbReference type="PANTHER" id="PTHR13557">
    <property type="entry name" value="COILED-COIL DOMAIN-CONTAINING PROTEIN 86"/>
    <property type="match status" value="1"/>
</dbReference>
<dbReference type="GO" id="GO:0005694">
    <property type="term" value="C:chromosome"/>
    <property type="evidence" value="ECO:0007669"/>
    <property type="project" value="UniProtKB-SubCell"/>
</dbReference>
<dbReference type="InterPro" id="IPR005579">
    <property type="entry name" value="Cgr1-like"/>
</dbReference>
<dbReference type="PANTHER" id="PTHR13557:SF1">
    <property type="entry name" value="COILED-COIL DOMAIN-CONTAINING PROTEIN 86"/>
    <property type="match status" value="1"/>
</dbReference>
<gene>
    <name evidence="15" type="ORF">BaRGS_00034277</name>
</gene>
<feature type="coiled-coil region" evidence="14">
    <location>
        <begin position="67"/>
        <end position="94"/>
    </location>
</feature>
<evidence type="ECO:0000256" key="5">
    <source>
        <dbReference type="ARBA" id="ARBA00016738"/>
    </source>
</evidence>
<organism evidence="15 16">
    <name type="scientific">Batillaria attramentaria</name>
    <dbReference type="NCBI Taxonomy" id="370345"/>
    <lineage>
        <taxon>Eukaryota</taxon>
        <taxon>Metazoa</taxon>
        <taxon>Spiralia</taxon>
        <taxon>Lophotrochozoa</taxon>
        <taxon>Mollusca</taxon>
        <taxon>Gastropoda</taxon>
        <taxon>Caenogastropoda</taxon>
        <taxon>Sorbeoconcha</taxon>
        <taxon>Cerithioidea</taxon>
        <taxon>Batillariidae</taxon>
        <taxon>Batillaria</taxon>
    </lineage>
</organism>
<evidence type="ECO:0000256" key="10">
    <source>
        <dbReference type="ARBA" id="ARBA00022934"/>
    </source>
</evidence>
<evidence type="ECO:0000256" key="7">
    <source>
        <dbReference type="ARBA" id="ARBA00022517"/>
    </source>
</evidence>
<keyword evidence="8" id="KW-0698">rRNA processing</keyword>
<protein>
    <recommendedName>
        <fullName evidence="5">Coiled-coil domain-containing protein 86</fullName>
    </recommendedName>
</protein>
<comment type="function">
    <text evidence="1">Involved in nucleolar integrity and required for processing of the pre-rRNA for the 60S ribosome subunit.</text>
</comment>
<evidence type="ECO:0000256" key="11">
    <source>
        <dbReference type="ARBA" id="ARBA00023054"/>
    </source>
</evidence>
<comment type="subcellular location">
    <subcellularLocation>
        <location evidence="2">Chromosome</location>
    </subcellularLocation>
    <subcellularLocation>
        <location evidence="3">Nucleus</location>
        <location evidence="3">Nucleolus</location>
    </subcellularLocation>
</comment>
<evidence type="ECO:0000256" key="6">
    <source>
        <dbReference type="ARBA" id="ARBA00022454"/>
    </source>
</evidence>
<dbReference type="EMBL" id="JACVVK020000436">
    <property type="protein sequence ID" value="KAK7474455.1"/>
    <property type="molecule type" value="Genomic_DNA"/>
</dbReference>
<keyword evidence="10" id="KW-0164">Citrullination</keyword>
<accession>A0ABD0JHR4</accession>
<evidence type="ECO:0000256" key="12">
    <source>
        <dbReference type="ARBA" id="ARBA00023242"/>
    </source>
</evidence>
<dbReference type="GO" id="GO:0005730">
    <property type="term" value="C:nucleolus"/>
    <property type="evidence" value="ECO:0007669"/>
    <property type="project" value="UniProtKB-SubCell"/>
</dbReference>
<keyword evidence="16" id="KW-1185">Reference proteome</keyword>
<evidence type="ECO:0000313" key="16">
    <source>
        <dbReference type="Proteomes" id="UP001519460"/>
    </source>
</evidence>
<dbReference type="Pfam" id="PF03879">
    <property type="entry name" value="Cgr1"/>
    <property type="match status" value="1"/>
</dbReference>